<evidence type="ECO:0000256" key="6">
    <source>
        <dbReference type="ARBA" id="ARBA00023136"/>
    </source>
</evidence>
<evidence type="ECO:0000256" key="10">
    <source>
        <dbReference type="SAM" id="MobiDB-lite"/>
    </source>
</evidence>
<name>A0A2G8K9M6_STIJA</name>
<evidence type="ECO:0000256" key="9">
    <source>
        <dbReference type="ARBA" id="ARBA00046288"/>
    </source>
</evidence>
<accession>A0A2G8K9M6</accession>
<dbReference type="GO" id="GO:0003976">
    <property type="term" value="F:UDP-N-acetylglucosamine-lysosomal-enzyme N-acetylglucosaminephosphotransferase activity"/>
    <property type="evidence" value="ECO:0007669"/>
    <property type="project" value="TreeGrafter"/>
</dbReference>
<dbReference type="PANTHER" id="PTHR24045">
    <property type="match status" value="1"/>
</dbReference>
<dbReference type="OrthoDB" id="263283at2759"/>
<keyword evidence="6 11" id="KW-0472">Membrane</keyword>
<feature type="compositionally biased region" description="Basic and acidic residues" evidence="10">
    <location>
        <begin position="691"/>
        <end position="703"/>
    </location>
</feature>
<comment type="subcellular location">
    <subcellularLocation>
        <location evidence="9">Endomembrane system</location>
        <topology evidence="9">Single-pass type I membrane protein</topology>
    </subcellularLocation>
</comment>
<evidence type="ECO:0000313" key="14">
    <source>
        <dbReference type="Proteomes" id="UP000230750"/>
    </source>
</evidence>
<dbReference type="PROSITE" id="PS50258">
    <property type="entry name" value="LNR"/>
    <property type="match status" value="1"/>
</dbReference>
<evidence type="ECO:0000259" key="12">
    <source>
        <dbReference type="PROSITE" id="PS50258"/>
    </source>
</evidence>
<dbReference type="PANTHER" id="PTHR24045:SF0">
    <property type="entry name" value="N-ACETYLGLUCOSAMINE-1-PHOSPHOTRANSFERASE SUBUNITS ALPHA_BETA"/>
    <property type="match status" value="1"/>
</dbReference>
<dbReference type="GO" id="GO:0016256">
    <property type="term" value="P:N-glycan processing to lysosome"/>
    <property type="evidence" value="ECO:0007669"/>
    <property type="project" value="TreeGrafter"/>
</dbReference>
<dbReference type="InterPro" id="IPR047141">
    <property type="entry name" value="Stealth"/>
</dbReference>
<dbReference type="InterPro" id="IPR000800">
    <property type="entry name" value="Notch_dom"/>
</dbReference>
<dbReference type="InterPro" id="IPR021520">
    <property type="entry name" value="Stealth_CR2"/>
</dbReference>
<dbReference type="Pfam" id="PF17101">
    <property type="entry name" value="Stealth_CR1"/>
    <property type="match status" value="1"/>
</dbReference>
<comment type="caution">
    <text evidence="13">The sequence shown here is derived from an EMBL/GenBank/DDBJ whole genome shotgun (WGS) entry which is preliminary data.</text>
</comment>
<evidence type="ECO:0000256" key="8">
    <source>
        <dbReference type="ARBA" id="ARBA00023180"/>
    </source>
</evidence>
<dbReference type="GO" id="GO:0046835">
    <property type="term" value="P:carbohydrate phosphorylation"/>
    <property type="evidence" value="ECO:0007669"/>
    <property type="project" value="TreeGrafter"/>
</dbReference>
<keyword evidence="4" id="KW-0677">Repeat</keyword>
<keyword evidence="3 11" id="KW-0812">Transmembrane</keyword>
<reference evidence="13 14" key="1">
    <citation type="journal article" date="2017" name="PLoS Biol.">
        <title>The sea cucumber genome provides insights into morphological evolution and visceral regeneration.</title>
        <authorList>
            <person name="Zhang X."/>
            <person name="Sun L."/>
            <person name="Yuan J."/>
            <person name="Sun Y."/>
            <person name="Gao Y."/>
            <person name="Zhang L."/>
            <person name="Li S."/>
            <person name="Dai H."/>
            <person name="Hamel J.F."/>
            <person name="Liu C."/>
            <person name="Yu Y."/>
            <person name="Liu S."/>
            <person name="Lin W."/>
            <person name="Guo K."/>
            <person name="Jin S."/>
            <person name="Xu P."/>
            <person name="Storey K.B."/>
            <person name="Huan P."/>
            <person name="Zhang T."/>
            <person name="Zhou Y."/>
            <person name="Zhang J."/>
            <person name="Lin C."/>
            <person name="Li X."/>
            <person name="Xing L."/>
            <person name="Huo D."/>
            <person name="Sun M."/>
            <person name="Wang L."/>
            <person name="Mercier A."/>
            <person name="Li F."/>
            <person name="Yang H."/>
            <person name="Xiang J."/>
        </authorList>
    </citation>
    <scope>NUCLEOTIDE SEQUENCE [LARGE SCALE GENOMIC DNA]</scope>
    <source>
        <strain evidence="13">Shaxun</strain>
        <tissue evidence="13">Muscle</tissue>
    </source>
</reference>
<feature type="region of interest" description="Disordered" evidence="10">
    <location>
        <begin position="688"/>
        <end position="721"/>
    </location>
</feature>
<dbReference type="Gene3D" id="3.30.300.320">
    <property type="match status" value="1"/>
</dbReference>
<dbReference type="EMBL" id="MRZV01000760">
    <property type="protein sequence ID" value="PIK44711.1"/>
    <property type="molecule type" value="Genomic_DNA"/>
</dbReference>
<feature type="domain" description="LNR" evidence="12">
    <location>
        <begin position="488"/>
        <end position="526"/>
    </location>
</feature>
<keyword evidence="14" id="KW-1185">Reference proteome</keyword>
<feature type="compositionally biased region" description="Polar residues" evidence="10">
    <location>
        <begin position="705"/>
        <end position="716"/>
    </location>
</feature>
<proteinExistence type="inferred from homology"/>
<keyword evidence="5 11" id="KW-1133">Transmembrane helix</keyword>
<comment type="similarity">
    <text evidence="1">Belongs to the stealth family.</text>
</comment>
<dbReference type="AlphaFoldDB" id="A0A2G8K9M6"/>
<dbReference type="InterPro" id="IPR031358">
    <property type="entry name" value="Stealth_CR1"/>
</dbReference>
<evidence type="ECO:0000313" key="13">
    <source>
        <dbReference type="EMBL" id="PIK44711.1"/>
    </source>
</evidence>
<dbReference type="STRING" id="307972.A0A2G8K9M6"/>
<evidence type="ECO:0000256" key="5">
    <source>
        <dbReference type="ARBA" id="ARBA00022989"/>
    </source>
</evidence>
<keyword evidence="7" id="KW-1015">Disulfide bond</keyword>
<dbReference type="Pfam" id="PF00066">
    <property type="entry name" value="Notch"/>
    <property type="match status" value="2"/>
</dbReference>
<feature type="transmembrane region" description="Helical" evidence="11">
    <location>
        <begin position="80"/>
        <end position="100"/>
    </location>
</feature>
<dbReference type="SMART" id="SM00004">
    <property type="entry name" value="NL"/>
    <property type="match status" value="2"/>
</dbReference>
<evidence type="ECO:0000256" key="2">
    <source>
        <dbReference type="ARBA" id="ARBA00022679"/>
    </source>
</evidence>
<keyword evidence="8" id="KW-0325">Glycoprotein</keyword>
<dbReference type="GO" id="GO:0005794">
    <property type="term" value="C:Golgi apparatus"/>
    <property type="evidence" value="ECO:0007669"/>
    <property type="project" value="TreeGrafter"/>
</dbReference>
<evidence type="ECO:0000256" key="3">
    <source>
        <dbReference type="ARBA" id="ARBA00022692"/>
    </source>
</evidence>
<sequence>MTITRIAKSLSSITVRFVSNRATYRTAVLEAEDFVVWPGDGRPQIIRKVAITKVVGSALLVDIQQGISGTPVSGSIQSRYSILLVFAGVVLIIVSAFQFGEMTMEWSRDQYSQLFNIYHDNIAGKAFQNRMCLPMPIDAVYTWVNGSDPLLIEDLMKYKHTFETPEDGNKSSSDMCKLDHCLPYNHLVIDGILPKNLSFSILKETYPFFSSALNLFNLSVKTSPDVGVEAPAKEEKVTLIEFKTIEEVNKIVENNPTLEIRGKNFTLSRGFLTTDGTHQKLLKMNNIVMAIGLEKDSTEENVKSKVPEAQREFVDLRIPSSAAILTISKDGDMNTIITEAEKSTVESEIKLVSAFLVWNLEMEFDGDMSPNRFEDNEALRYSLRSLEKHAPWIRNVYIVTNGQIPAWINLDNSRLTLVSHSEIFVNQSHLPSFSSPAIESHLHRIPGLSEKFIYLNDDTMFGKDVWPDDFYSHAGGQKVYLTWPVPNCAEGCPSSWIKDNYCDKACNTSECDWDGGDCTGVDAPGPVGGAAVGGGGDSNLDSLYCSNGCANSWVADKYCDTSCNNVDCGYDAGDCGTTNLGKLYSEKITGPVNITLPKGLQVAFFNVTPIFGKAGSIAEGHYQAGGIVRTATIAQLFKTVHLLLYKNFTETEIVIRVNGKDADGEPAEVSFRVKADTRPVEETAVGLPNKDILESDKTGDGPTERLTNSRRYQSKTGNHRLTKKEKLKLKLRFQRFQKNS</sequence>
<dbReference type="InterPro" id="IPR035993">
    <property type="entry name" value="Notch-like_dom_sf"/>
</dbReference>
<dbReference type="Pfam" id="PF11380">
    <property type="entry name" value="Stealth_CR2"/>
    <property type="match status" value="1"/>
</dbReference>
<evidence type="ECO:0000256" key="7">
    <source>
        <dbReference type="ARBA" id="ARBA00023157"/>
    </source>
</evidence>
<organism evidence="13 14">
    <name type="scientific">Stichopus japonicus</name>
    <name type="common">Sea cucumber</name>
    <dbReference type="NCBI Taxonomy" id="307972"/>
    <lineage>
        <taxon>Eukaryota</taxon>
        <taxon>Metazoa</taxon>
        <taxon>Echinodermata</taxon>
        <taxon>Eleutherozoa</taxon>
        <taxon>Echinozoa</taxon>
        <taxon>Holothuroidea</taxon>
        <taxon>Aspidochirotacea</taxon>
        <taxon>Aspidochirotida</taxon>
        <taxon>Stichopodidae</taxon>
        <taxon>Apostichopus</taxon>
    </lineage>
</organism>
<evidence type="ECO:0000256" key="1">
    <source>
        <dbReference type="ARBA" id="ARBA00007583"/>
    </source>
</evidence>
<gene>
    <name evidence="13" type="ORF">BSL78_18432</name>
</gene>
<dbReference type="Proteomes" id="UP000230750">
    <property type="component" value="Unassembled WGS sequence"/>
</dbReference>
<dbReference type="SUPFAM" id="SSF90193">
    <property type="entry name" value="Notch domain"/>
    <property type="match status" value="1"/>
</dbReference>
<protein>
    <submittedName>
        <fullName evidence="13">Putative N-acetylglucosamine-1-phosphotransferase subunits alpha/beta-like</fullName>
    </submittedName>
</protein>
<keyword evidence="2 13" id="KW-0808">Transferase</keyword>
<evidence type="ECO:0000256" key="4">
    <source>
        <dbReference type="ARBA" id="ARBA00022737"/>
    </source>
</evidence>
<evidence type="ECO:0000256" key="11">
    <source>
        <dbReference type="SAM" id="Phobius"/>
    </source>
</evidence>